<accession>A0AAF3F3N1</accession>
<dbReference type="PROSITE" id="PS51132">
    <property type="entry name" value="OLF"/>
    <property type="match status" value="1"/>
</dbReference>
<feature type="region of interest" description="Disordered" evidence="5">
    <location>
        <begin position="563"/>
        <end position="589"/>
    </location>
</feature>
<keyword evidence="6" id="KW-0812">Transmembrane</keyword>
<keyword evidence="8" id="KW-1185">Reference proteome</keyword>
<evidence type="ECO:0000256" key="1">
    <source>
        <dbReference type="ARBA" id="ARBA00004613"/>
    </source>
</evidence>
<comment type="subcellular location">
    <subcellularLocation>
        <location evidence="1">Secreted</location>
    </subcellularLocation>
</comment>
<proteinExistence type="predicted"/>
<evidence type="ECO:0000256" key="5">
    <source>
        <dbReference type="SAM" id="MobiDB-lite"/>
    </source>
</evidence>
<dbReference type="Pfam" id="PF01391">
    <property type="entry name" value="Collagen"/>
    <property type="match status" value="1"/>
</dbReference>
<dbReference type="Proteomes" id="UP000887575">
    <property type="component" value="Unassembled WGS sequence"/>
</dbReference>
<dbReference type="InterPro" id="IPR050605">
    <property type="entry name" value="Olfactomedin-like_domain"/>
</dbReference>
<keyword evidence="6" id="KW-0472">Membrane</keyword>
<dbReference type="Pfam" id="PF02191">
    <property type="entry name" value="OLF"/>
    <property type="match status" value="1"/>
</dbReference>
<dbReference type="InterPro" id="IPR003112">
    <property type="entry name" value="Olfac-like_dom"/>
</dbReference>
<dbReference type="InterPro" id="IPR008160">
    <property type="entry name" value="Collagen"/>
</dbReference>
<comment type="caution">
    <text evidence="4">Lacks conserved residue(s) required for the propagation of feature annotation.</text>
</comment>
<evidence type="ECO:0000256" key="4">
    <source>
        <dbReference type="PROSITE-ProRule" id="PRU00446"/>
    </source>
</evidence>
<dbReference type="GO" id="GO:0005615">
    <property type="term" value="C:extracellular space"/>
    <property type="evidence" value="ECO:0007669"/>
    <property type="project" value="TreeGrafter"/>
</dbReference>
<dbReference type="WBParaSite" id="MBELARI_LOCUS20412">
    <property type="protein sequence ID" value="MBELARI_LOCUS20412"/>
    <property type="gene ID" value="MBELARI_LOCUS20412"/>
</dbReference>
<feature type="region of interest" description="Disordered" evidence="5">
    <location>
        <begin position="128"/>
        <end position="154"/>
    </location>
</feature>
<dbReference type="PANTHER" id="PTHR23192:SF83">
    <property type="entry name" value="OLFACTOMEDIN-LIKE DOMAIN-CONTAINING PROTEIN"/>
    <property type="match status" value="1"/>
</dbReference>
<feature type="compositionally biased region" description="Pro residues" evidence="5">
    <location>
        <begin position="579"/>
        <end position="589"/>
    </location>
</feature>
<sequence>MKRKLEEIDDPSRHHLRLIRAAQIGNLFLILVLYSHAFIRTMEPLCSRREEARVSESRTKRDSPSRQLPQDLEDYTVILGQDTIIPKDVFESSCSRIHKYCADAGMKLVGFQGARGPPGIMGPVGPPGRRGKQGAVGPSGLVGEAGEEGPRGKDGRCNCSIPDMYIHRVPIPGPPIIKIEEKLVPYEVLVVKEVEVTKLVPFEPTPPGFAPPVGWRPGMPRPDMAKTRKLPRYTTKPTSPKPKTTKKPKTTPVFAFENETLWANVTGLNETDPFTTPEPYLGPPTLGTNTRECTLAAIGIPVMHAESQYGDVGSWMRDVSPSTHQQSAKRWVTDGFASPVLYEYETEVKLMRKEQIIKYYVDFLASGTGSVVIDGYYYYHKHGTDQLVRYELDSALYNETSIEMSFLDCDILPDHTFEECNDTDRHPWLYNRPHNYVDFAVDENGLWVIYMRPDSNGLMVSKLEKNLHVVQTWQLEHVNATDLADAFVMCGVLYGVESSNDRDTFITYAYDLYRNESIPGKVPWYNPFKGLSMLHYNPVDKRLYFFDTKKLLSVNVRVDDDSNEYEDEDYGLLPHLNTPAPPPYPPPKG</sequence>
<feature type="compositionally biased region" description="Basic and acidic residues" evidence="5">
    <location>
        <begin position="49"/>
        <end position="64"/>
    </location>
</feature>
<keyword evidence="2" id="KW-0964">Secreted</keyword>
<feature type="region of interest" description="Disordered" evidence="5">
    <location>
        <begin position="49"/>
        <end position="69"/>
    </location>
</feature>
<dbReference type="GO" id="GO:0007165">
    <property type="term" value="P:signal transduction"/>
    <property type="evidence" value="ECO:0007669"/>
    <property type="project" value="TreeGrafter"/>
</dbReference>
<name>A0AAF3F3N1_9BILA</name>
<keyword evidence="6" id="KW-1133">Transmembrane helix</keyword>
<dbReference type="SMART" id="SM00284">
    <property type="entry name" value="OLF"/>
    <property type="match status" value="1"/>
</dbReference>
<feature type="region of interest" description="Disordered" evidence="5">
    <location>
        <begin position="211"/>
        <end position="249"/>
    </location>
</feature>
<feature type="transmembrane region" description="Helical" evidence="6">
    <location>
        <begin position="21"/>
        <end position="39"/>
    </location>
</feature>
<evidence type="ECO:0000256" key="2">
    <source>
        <dbReference type="ARBA" id="ARBA00022525"/>
    </source>
</evidence>
<dbReference type="PANTHER" id="PTHR23192">
    <property type="entry name" value="OLFACTOMEDIN-RELATED"/>
    <property type="match status" value="1"/>
</dbReference>
<evidence type="ECO:0000259" key="7">
    <source>
        <dbReference type="PROSITE" id="PS51132"/>
    </source>
</evidence>
<evidence type="ECO:0000313" key="9">
    <source>
        <dbReference type="WBParaSite" id="MBELARI_LOCUS20412"/>
    </source>
</evidence>
<protein>
    <recommendedName>
        <fullName evidence="7">Olfactomedin-like domain-containing protein</fullName>
    </recommendedName>
</protein>
<evidence type="ECO:0000313" key="8">
    <source>
        <dbReference type="Proteomes" id="UP000887575"/>
    </source>
</evidence>
<reference evidence="9" key="1">
    <citation type="submission" date="2024-02" db="UniProtKB">
        <authorList>
            <consortium name="WormBaseParasite"/>
        </authorList>
    </citation>
    <scope>IDENTIFICATION</scope>
</reference>
<evidence type="ECO:0000256" key="6">
    <source>
        <dbReference type="SAM" id="Phobius"/>
    </source>
</evidence>
<keyword evidence="3" id="KW-0677">Repeat</keyword>
<organism evidence="8 9">
    <name type="scientific">Mesorhabditis belari</name>
    <dbReference type="NCBI Taxonomy" id="2138241"/>
    <lineage>
        <taxon>Eukaryota</taxon>
        <taxon>Metazoa</taxon>
        <taxon>Ecdysozoa</taxon>
        <taxon>Nematoda</taxon>
        <taxon>Chromadorea</taxon>
        <taxon>Rhabditida</taxon>
        <taxon>Rhabditina</taxon>
        <taxon>Rhabditomorpha</taxon>
        <taxon>Rhabditoidea</taxon>
        <taxon>Rhabditidae</taxon>
        <taxon>Mesorhabditinae</taxon>
        <taxon>Mesorhabditis</taxon>
    </lineage>
</organism>
<feature type="domain" description="Olfactomedin-like" evidence="7">
    <location>
        <begin position="292"/>
        <end position="560"/>
    </location>
</feature>
<dbReference type="AlphaFoldDB" id="A0AAF3F3N1"/>
<evidence type="ECO:0000256" key="3">
    <source>
        <dbReference type="ARBA" id="ARBA00022737"/>
    </source>
</evidence>